<name>A0AA41H8C3_9BURK</name>
<feature type="region of interest" description="Disordered" evidence="1">
    <location>
        <begin position="117"/>
        <end position="136"/>
    </location>
</feature>
<proteinExistence type="predicted"/>
<dbReference type="EMBL" id="JAHTGR010000008">
    <property type="protein sequence ID" value="MBV6322469.1"/>
    <property type="molecule type" value="Genomic_DNA"/>
</dbReference>
<keyword evidence="5" id="KW-1185">Reference proteome</keyword>
<sequence>MNMTYTEHPYYNPDRLLDTIKEFLGLRYDASLARHLRVSPSTISKIRHRTCPVTADLLLSMHEETSLLIRDLRFLAGDFRCHTGSSARTLTAEQAQCQLSSPARTCAEAAGKRFKVGASHASQNNQARRGNMAGSP</sequence>
<dbReference type="AlphaFoldDB" id="A0AA41H8C3"/>
<dbReference type="RefSeq" id="WP_217943239.1">
    <property type="nucleotide sequence ID" value="NZ_JAHTGR010000008.1"/>
</dbReference>
<reference evidence="2" key="1">
    <citation type="submission" date="2021-07" db="EMBL/GenBank/DDBJ databases">
        <title>Characterization of violacein-producing bacteria and related species.</title>
        <authorList>
            <person name="Wilson H.S."/>
            <person name="De Leon M.E."/>
        </authorList>
    </citation>
    <scope>NUCLEOTIDE SEQUENCE</scope>
    <source>
        <strain evidence="2">HSC-15S17</strain>
    </source>
</reference>
<organism evidence="2 4">
    <name type="scientific">Duganella violaceipulchra</name>
    <dbReference type="NCBI Taxonomy" id="2849652"/>
    <lineage>
        <taxon>Bacteria</taxon>
        <taxon>Pseudomonadati</taxon>
        <taxon>Pseudomonadota</taxon>
        <taxon>Betaproteobacteria</taxon>
        <taxon>Burkholderiales</taxon>
        <taxon>Oxalobacteraceae</taxon>
        <taxon>Telluria group</taxon>
        <taxon>Duganella</taxon>
    </lineage>
</organism>
<dbReference type="EMBL" id="JALJZU010000009">
    <property type="protein sequence ID" value="MCP2010674.1"/>
    <property type="molecule type" value="Genomic_DNA"/>
</dbReference>
<reference evidence="3" key="2">
    <citation type="submission" date="2022-03" db="EMBL/GenBank/DDBJ databases">
        <title>Genome Encyclopedia of Bacteria and Archaea VI: Functional Genomics of Type Strains.</title>
        <authorList>
            <person name="Whitman W."/>
        </authorList>
    </citation>
    <scope>NUCLEOTIDE SEQUENCE</scope>
    <source>
        <strain evidence="3">HSC-15S17</strain>
    </source>
</reference>
<dbReference type="Proteomes" id="UP001162889">
    <property type="component" value="Unassembled WGS sequence"/>
</dbReference>
<gene>
    <name evidence="2" type="ORF">KVP70_16120</name>
    <name evidence="3" type="ORF">L1274_004416</name>
</gene>
<evidence type="ECO:0000313" key="2">
    <source>
        <dbReference type="EMBL" id="MBV6322469.1"/>
    </source>
</evidence>
<evidence type="ECO:0000256" key="1">
    <source>
        <dbReference type="SAM" id="MobiDB-lite"/>
    </source>
</evidence>
<comment type="caution">
    <text evidence="2">The sequence shown here is derived from an EMBL/GenBank/DDBJ whole genome shotgun (WGS) entry which is preliminary data.</text>
</comment>
<evidence type="ECO:0000313" key="5">
    <source>
        <dbReference type="Proteomes" id="UP001162889"/>
    </source>
</evidence>
<protein>
    <submittedName>
        <fullName evidence="3">Transcriptional regulator with XRE-family HTH domain</fullName>
    </submittedName>
</protein>
<accession>A0AA41H8C3</accession>
<evidence type="ECO:0000313" key="3">
    <source>
        <dbReference type="EMBL" id="MCP2010674.1"/>
    </source>
</evidence>
<dbReference type="Proteomes" id="UP001155901">
    <property type="component" value="Unassembled WGS sequence"/>
</dbReference>
<evidence type="ECO:0000313" key="4">
    <source>
        <dbReference type="Proteomes" id="UP001155901"/>
    </source>
</evidence>